<comment type="similarity">
    <text evidence="1 11">Belongs to the ApbE family.</text>
</comment>
<gene>
    <name evidence="14" type="ORF">HII17_03410</name>
</gene>
<accession>A0A7Y0L9T6</accession>
<sequence length="330" mass="36657">MHSSLFNTPLSCLFAFMLLASNSVSAQWIKHSFQVMGTQAHVEFWFDEATSPENSAERLVKIIEVEMNRIDRAMSPYKPDSELSKVNRLASTQPVKITRELMALLQVSHNIAQLTEGAFDITYASIGYQYDYRKKQKPNQTAINDALDAINYQGIKLNTADSSVYFLHPQIKIDLGGIAKGYAVKQCIELLSKQGIKHALVSAGGDTGLLGDRRGRPWYVGIKHPRAEDKAAVHLPLTDEAISTSGDYERYFMEDGVRYHHIINPKTGDSARKVVSVSIIGQDSTYVDALSTAVFVKGLQQGLALINRLPEYEAIIIDNKQTLHASNGLQ</sequence>
<proteinExistence type="inferred from homology"/>
<dbReference type="InterPro" id="IPR003374">
    <property type="entry name" value="ApbE-like_sf"/>
</dbReference>
<dbReference type="PANTHER" id="PTHR30040:SF2">
    <property type="entry name" value="FAD:PROTEIN FMN TRANSFERASE"/>
    <property type="match status" value="1"/>
</dbReference>
<comment type="caution">
    <text evidence="14">The sequence shown here is derived from an EMBL/GenBank/DDBJ whole genome shotgun (WGS) entry which is preliminary data.</text>
</comment>
<evidence type="ECO:0000256" key="5">
    <source>
        <dbReference type="ARBA" id="ARBA00022679"/>
    </source>
</evidence>
<evidence type="ECO:0000256" key="1">
    <source>
        <dbReference type="ARBA" id="ARBA00008282"/>
    </source>
</evidence>
<keyword evidence="7 11" id="KW-0274">FAD</keyword>
<dbReference type="InterPro" id="IPR024932">
    <property type="entry name" value="ApbE"/>
</dbReference>
<feature type="binding site" evidence="12">
    <location>
        <position position="292"/>
    </location>
    <ligand>
        <name>Mg(2+)</name>
        <dbReference type="ChEBI" id="CHEBI:18420"/>
    </ligand>
</feature>
<evidence type="ECO:0000256" key="9">
    <source>
        <dbReference type="ARBA" id="ARBA00031306"/>
    </source>
</evidence>
<evidence type="ECO:0000256" key="10">
    <source>
        <dbReference type="ARBA" id="ARBA00048540"/>
    </source>
</evidence>
<evidence type="ECO:0000256" key="7">
    <source>
        <dbReference type="ARBA" id="ARBA00022827"/>
    </source>
</evidence>
<evidence type="ECO:0000313" key="15">
    <source>
        <dbReference type="Proteomes" id="UP000568664"/>
    </source>
</evidence>
<dbReference type="GO" id="GO:0046872">
    <property type="term" value="F:metal ion binding"/>
    <property type="evidence" value="ECO:0007669"/>
    <property type="project" value="UniProtKB-UniRule"/>
</dbReference>
<keyword evidence="8 11" id="KW-0460">Magnesium</keyword>
<dbReference type="Gene3D" id="3.10.520.10">
    <property type="entry name" value="ApbE-like domains"/>
    <property type="match status" value="1"/>
</dbReference>
<dbReference type="Pfam" id="PF02424">
    <property type="entry name" value="ApbE"/>
    <property type="match status" value="1"/>
</dbReference>
<evidence type="ECO:0000256" key="12">
    <source>
        <dbReference type="PIRSR" id="PIRSR006268-2"/>
    </source>
</evidence>
<evidence type="ECO:0000256" key="2">
    <source>
        <dbReference type="ARBA" id="ARBA00011955"/>
    </source>
</evidence>
<evidence type="ECO:0000256" key="4">
    <source>
        <dbReference type="ARBA" id="ARBA00022630"/>
    </source>
</evidence>
<feature type="chain" id="PRO_5039945405" description="FAD:protein FMN transferase" evidence="13">
    <location>
        <begin position="27"/>
        <end position="330"/>
    </location>
</feature>
<evidence type="ECO:0000256" key="11">
    <source>
        <dbReference type="PIRNR" id="PIRNR006268"/>
    </source>
</evidence>
<dbReference type="AlphaFoldDB" id="A0A7Y0L9T6"/>
<dbReference type="PANTHER" id="PTHR30040">
    <property type="entry name" value="THIAMINE BIOSYNTHESIS LIPOPROTEIN APBE"/>
    <property type="match status" value="1"/>
</dbReference>
<dbReference type="Proteomes" id="UP000568664">
    <property type="component" value="Unassembled WGS sequence"/>
</dbReference>
<feature type="binding site" evidence="12">
    <location>
        <position position="288"/>
    </location>
    <ligand>
        <name>Mg(2+)</name>
        <dbReference type="ChEBI" id="CHEBI:18420"/>
    </ligand>
</feature>
<protein>
    <recommendedName>
        <fullName evidence="3 11">FAD:protein FMN transferase</fullName>
        <ecNumber evidence="2 11">2.7.1.180</ecNumber>
    </recommendedName>
    <alternativeName>
        <fullName evidence="9 11">Flavin transferase</fullName>
    </alternativeName>
</protein>
<dbReference type="EC" id="2.7.1.180" evidence="2 11"/>
<evidence type="ECO:0000256" key="8">
    <source>
        <dbReference type="ARBA" id="ARBA00022842"/>
    </source>
</evidence>
<dbReference type="EMBL" id="JABBXH010000001">
    <property type="protein sequence ID" value="NMP30600.1"/>
    <property type="molecule type" value="Genomic_DNA"/>
</dbReference>
<comment type="cofactor">
    <cofactor evidence="12">
        <name>Mg(2+)</name>
        <dbReference type="ChEBI" id="CHEBI:18420"/>
    </cofactor>
    <cofactor evidence="12">
        <name>Mn(2+)</name>
        <dbReference type="ChEBI" id="CHEBI:29035"/>
    </cofactor>
    <text evidence="12">Magnesium. Can also use manganese.</text>
</comment>
<dbReference type="PIRSF" id="PIRSF006268">
    <property type="entry name" value="ApbE"/>
    <property type="match status" value="1"/>
</dbReference>
<evidence type="ECO:0000313" key="14">
    <source>
        <dbReference type="EMBL" id="NMP30600.1"/>
    </source>
</evidence>
<dbReference type="RefSeq" id="WP_169073890.1">
    <property type="nucleotide sequence ID" value="NZ_JABBXH010000001.1"/>
</dbReference>
<keyword evidence="5 11" id="KW-0808">Transferase</keyword>
<evidence type="ECO:0000256" key="6">
    <source>
        <dbReference type="ARBA" id="ARBA00022723"/>
    </source>
</evidence>
<evidence type="ECO:0000256" key="3">
    <source>
        <dbReference type="ARBA" id="ARBA00016337"/>
    </source>
</evidence>
<keyword evidence="6 11" id="KW-0479">Metal-binding</keyword>
<feature type="binding site" evidence="12">
    <location>
        <position position="177"/>
    </location>
    <ligand>
        <name>Mg(2+)</name>
        <dbReference type="ChEBI" id="CHEBI:18420"/>
    </ligand>
</feature>
<dbReference type="SUPFAM" id="SSF143631">
    <property type="entry name" value="ApbE-like"/>
    <property type="match status" value="1"/>
</dbReference>
<feature type="signal peptide" evidence="13">
    <location>
        <begin position="1"/>
        <end position="26"/>
    </location>
</feature>
<dbReference type="GO" id="GO:0016740">
    <property type="term" value="F:transferase activity"/>
    <property type="evidence" value="ECO:0007669"/>
    <property type="project" value="UniProtKB-UniRule"/>
</dbReference>
<keyword evidence="13" id="KW-0732">Signal</keyword>
<keyword evidence="4 11" id="KW-0285">Flavoprotein</keyword>
<comment type="catalytic activity">
    <reaction evidence="10 11">
        <text>L-threonyl-[protein] + FAD = FMN-L-threonyl-[protein] + AMP + H(+)</text>
        <dbReference type="Rhea" id="RHEA:36847"/>
        <dbReference type="Rhea" id="RHEA-COMP:11060"/>
        <dbReference type="Rhea" id="RHEA-COMP:11061"/>
        <dbReference type="ChEBI" id="CHEBI:15378"/>
        <dbReference type="ChEBI" id="CHEBI:30013"/>
        <dbReference type="ChEBI" id="CHEBI:57692"/>
        <dbReference type="ChEBI" id="CHEBI:74257"/>
        <dbReference type="ChEBI" id="CHEBI:456215"/>
        <dbReference type="EC" id="2.7.1.180"/>
    </reaction>
</comment>
<evidence type="ECO:0000256" key="13">
    <source>
        <dbReference type="SAM" id="SignalP"/>
    </source>
</evidence>
<name>A0A7Y0L9T6_9GAMM</name>
<keyword evidence="15" id="KW-1185">Reference proteome</keyword>
<reference evidence="14 15" key="1">
    <citation type="submission" date="2020-04" db="EMBL/GenBank/DDBJ databases">
        <title>Thalassotalea sp. M1531, isolated from the surface of marine red alga.</title>
        <authorList>
            <person name="Pang L."/>
            <person name="Lu D.-C."/>
        </authorList>
    </citation>
    <scope>NUCLEOTIDE SEQUENCE [LARGE SCALE GENOMIC DNA]</scope>
    <source>
        <strain evidence="14 15">M1531</strain>
    </source>
</reference>
<organism evidence="14 15">
    <name type="scientific">Thalassotalea algicola</name>
    <dbReference type="NCBI Taxonomy" id="2716224"/>
    <lineage>
        <taxon>Bacteria</taxon>
        <taxon>Pseudomonadati</taxon>
        <taxon>Pseudomonadota</taxon>
        <taxon>Gammaproteobacteria</taxon>
        <taxon>Alteromonadales</taxon>
        <taxon>Colwelliaceae</taxon>
        <taxon>Thalassotalea</taxon>
    </lineage>
</organism>